<protein>
    <submittedName>
        <fullName evidence="7">Transcription initiation factor TFIID subunit 6</fullName>
    </submittedName>
</protein>
<dbReference type="PANTHER" id="PTHR10221:SF13">
    <property type="entry name" value="TRANSCRIPTION INITIATION FACTOR TFIID SUBUNIT 6"/>
    <property type="match status" value="1"/>
</dbReference>
<dbReference type="AlphaFoldDB" id="A0A438ILA5"/>
<sequence length="84" mass="9619">MDMKFAFLNGVLEEEVFVEQPPRYIKEGFRRFGHIYNNQQTQLTKTLLHAVLDPKRAMTQHYGAIQGLAALGPNMVLLSHTSFI</sequence>
<accession>A0A438ILA5</accession>
<dbReference type="GO" id="GO:0016251">
    <property type="term" value="F:RNA polymerase II general transcription initiation factor activity"/>
    <property type="evidence" value="ECO:0007669"/>
    <property type="project" value="InterPro"/>
</dbReference>
<dbReference type="InterPro" id="IPR037796">
    <property type="entry name" value="TAF6"/>
</dbReference>
<comment type="similarity">
    <text evidence="2">Belongs to the TAF6 family.</text>
</comment>
<dbReference type="InterPro" id="IPR011442">
    <property type="entry name" value="TAF6_C"/>
</dbReference>
<dbReference type="Proteomes" id="UP000288805">
    <property type="component" value="Unassembled WGS sequence"/>
</dbReference>
<dbReference type="GO" id="GO:0006367">
    <property type="term" value="P:transcription initiation at RNA polymerase II promoter"/>
    <property type="evidence" value="ECO:0007669"/>
    <property type="project" value="InterPro"/>
</dbReference>
<gene>
    <name evidence="7" type="primary">TAF6_5</name>
    <name evidence="7" type="ORF">CK203_026191</name>
</gene>
<evidence type="ECO:0000313" key="7">
    <source>
        <dbReference type="EMBL" id="RVW97498.1"/>
    </source>
</evidence>
<dbReference type="Pfam" id="PF07571">
    <property type="entry name" value="TAF6_C"/>
    <property type="match status" value="1"/>
</dbReference>
<evidence type="ECO:0000256" key="2">
    <source>
        <dbReference type="ARBA" id="ARBA00007688"/>
    </source>
</evidence>
<evidence type="ECO:0000313" key="8">
    <source>
        <dbReference type="Proteomes" id="UP000288805"/>
    </source>
</evidence>
<dbReference type="InterPro" id="IPR046344">
    <property type="entry name" value="TAF6_C_sf"/>
</dbReference>
<evidence type="ECO:0000256" key="4">
    <source>
        <dbReference type="ARBA" id="ARBA00023163"/>
    </source>
</evidence>
<keyword evidence="7" id="KW-0648">Protein biosynthesis</keyword>
<organism evidence="7 8">
    <name type="scientific">Vitis vinifera</name>
    <name type="common">Grape</name>
    <dbReference type="NCBI Taxonomy" id="29760"/>
    <lineage>
        <taxon>Eukaryota</taxon>
        <taxon>Viridiplantae</taxon>
        <taxon>Streptophyta</taxon>
        <taxon>Embryophyta</taxon>
        <taxon>Tracheophyta</taxon>
        <taxon>Spermatophyta</taxon>
        <taxon>Magnoliopsida</taxon>
        <taxon>eudicotyledons</taxon>
        <taxon>Gunneridae</taxon>
        <taxon>Pentapetalae</taxon>
        <taxon>rosids</taxon>
        <taxon>Vitales</taxon>
        <taxon>Vitaceae</taxon>
        <taxon>Viteae</taxon>
        <taxon>Vitis</taxon>
    </lineage>
</organism>
<dbReference type="GO" id="GO:0000124">
    <property type="term" value="C:SAGA complex"/>
    <property type="evidence" value="ECO:0007669"/>
    <property type="project" value="InterPro"/>
</dbReference>
<name>A0A438ILA5_VITVI</name>
<evidence type="ECO:0000256" key="5">
    <source>
        <dbReference type="ARBA" id="ARBA00023242"/>
    </source>
</evidence>
<evidence type="ECO:0000256" key="1">
    <source>
        <dbReference type="ARBA" id="ARBA00004123"/>
    </source>
</evidence>
<keyword evidence="3" id="KW-0805">Transcription regulation</keyword>
<feature type="domain" description="TAF6 C-terminal HEAT repeat" evidence="6">
    <location>
        <begin position="25"/>
        <end position="76"/>
    </location>
</feature>
<keyword evidence="7" id="KW-0396">Initiation factor</keyword>
<dbReference type="EMBL" id="QGNW01000101">
    <property type="protein sequence ID" value="RVW97498.1"/>
    <property type="molecule type" value="Genomic_DNA"/>
</dbReference>
<reference evidence="7 8" key="1">
    <citation type="journal article" date="2018" name="PLoS Genet.">
        <title>Population sequencing reveals clonal diversity and ancestral inbreeding in the grapevine cultivar Chardonnay.</title>
        <authorList>
            <person name="Roach M.J."/>
            <person name="Johnson D.L."/>
            <person name="Bohlmann J."/>
            <person name="van Vuuren H.J."/>
            <person name="Jones S.J."/>
            <person name="Pretorius I.S."/>
            <person name="Schmidt S.A."/>
            <person name="Borneman A.R."/>
        </authorList>
    </citation>
    <scope>NUCLEOTIDE SEQUENCE [LARGE SCALE GENOMIC DNA]</scope>
    <source>
        <strain evidence="8">cv. Chardonnay</strain>
        <tissue evidence="7">Leaf</tissue>
    </source>
</reference>
<comment type="caution">
    <text evidence="7">The sequence shown here is derived from an EMBL/GenBank/DDBJ whole genome shotgun (WGS) entry which is preliminary data.</text>
</comment>
<proteinExistence type="inferred from homology"/>
<dbReference type="Gene3D" id="1.25.40.770">
    <property type="entry name" value="TAF6, C-terminal HEAT repeat domain"/>
    <property type="match status" value="1"/>
</dbReference>
<keyword evidence="5" id="KW-0539">Nucleus</keyword>
<dbReference type="GO" id="GO:0005669">
    <property type="term" value="C:transcription factor TFIID complex"/>
    <property type="evidence" value="ECO:0007669"/>
    <property type="project" value="InterPro"/>
</dbReference>
<dbReference type="PANTHER" id="PTHR10221">
    <property type="entry name" value="TRANSCRIPTION INITIATION FACTOR TFIID SUBUNIT 6"/>
    <property type="match status" value="1"/>
</dbReference>
<dbReference type="GO" id="GO:0046695">
    <property type="term" value="C:SLIK (SAGA-like) complex"/>
    <property type="evidence" value="ECO:0007669"/>
    <property type="project" value="InterPro"/>
</dbReference>
<dbReference type="GO" id="GO:0003743">
    <property type="term" value="F:translation initiation factor activity"/>
    <property type="evidence" value="ECO:0007669"/>
    <property type="project" value="UniProtKB-KW"/>
</dbReference>
<keyword evidence="4" id="KW-0804">Transcription</keyword>
<evidence type="ECO:0000259" key="6">
    <source>
        <dbReference type="Pfam" id="PF07571"/>
    </source>
</evidence>
<evidence type="ECO:0000256" key="3">
    <source>
        <dbReference type="ARBA" id="ARBA00023015"/>
    </source>
</evidence>
<comment type="subcellular location">
    <subcellularLocation>
        <location evidence="1">Nucleus</location>
    </subcellularLocation>
</comment>